<dbReference type="Gene3D" id="3.20.80.10">
    <property type="entry name" value="Regulatory factor, effector binding domain"/>
    <property type="match status" value="1"/>
</dbReference>
<reference evidence="3" key="2">
    <citation type="submission" date="2025-09" db="UniProtKB">
        <authorList>
            <consortium name="Ensembl"/>
        </authorList>
    </citation>
    <scope>IDENTIFICATION</scope>
</reference>
<evidence type="ECO:0000313" key="3">
    <source>
        <dbReference type="Ensembl" id="ENSSANP00000102142.1"/>
    </source>
</evidence>
<name>A0A671T1R8_9TELE</name>
<dbReference type="Proteomes" id="UP000472260">
    <property type="component" value="Unassembled WGS sequence"/>
</dbReference>
<accession>A0A671T1R8</accession>
<comment type="similarity">
    <text evidence="1">Belongs to the HEBP family.</text>
</comment>
<dbReference type="Ensembl" id="ENSSANT00000108406.1">
    <property type="protein sequence ID" value="ENSSANP00000102142.1"/>
    <property type="gene ID" value="ENSSANG00000050121.1"/>
</dbReference>
<dbReference type="InterPro" id="IPR011256">
    <property type="entry name" value="Reg_factor_effector_dom_sf"/>
</dbReference>
<dbReference type="GO" id="GO:0020037">
    <property type="term" value="F:heme binding"/>
    <property type="evidence" value="ECO:0007669"/>
    <property type="project" value="TreeGrafter"/>
</dbReference>
<dbReference type="PANTHER" id="PTHR11220">
    <property type="entry name" value="HEME-BINDING PROTEIN-RELATED"/>
    <property type="match status" value="1"/>
</dbReference>
<dbReference type="InterPro" id="IPR006917">
    <property type="entry name" value="SOUL_heme-bd"/>
</dbReference>
<reference evidence="3" key="1">
    <citation type="submission" date="2025-08" db="UniProtKB">
        <authorList>
            <consortium name="Ensembl"/>
        </authorList>
    </citation>
    <scope>IDENTIFICATION</scope>
</reference>
<feature type="signal peptide" evidence="2">
    <location>
        <begin position="1"/>
        <end position="18"/>
    </location>
</feature>
<evidence type="ECO:0000256" key="1">
    <source>
        <dbReference type="ARBA" id="ARBA00009817"/>
    </source>
</evidence>
<dbReference type="AlphaFoldDB" id="A0A671T1R8"/>
<evidence type="ECO:0000256" key="2">
    <source>
        <dbReference type="SAM" id="SignalP"/>
    </source>
</evidence>
<feature type="chain" id="PRO_5025468542" evidence="2">
    <location>
        <begin position="19"/>
        <end position="220"/>
    </location>
</feature>
<dbReference type="Pfam" id="PF04832">
    <property type="entry name" value="SOUL"/>
    <property type="match status" value="1"/>
</dbReference>
<keyword evidence="4" id="KW-1185">Reference proteome</keyword>
<proteinExistence type="inferred from homology"/>
<evidence type="ECO:0000313" key="4">
    <source>
        <dbReference type="Proteomes" id="UP000472260"/>
    </source>
</evidence>
<keyword evidence="2" id="KW-0732">Signal</keyword>
<sequence>RICLTGVIVLLFAVTVDGRVGDSSESSYCTETKECFLFDLVCAGKDYEVRFKISNTSTWVFLTATFFLFFNLRKKKEYFEFPKILLKNGLIFFLKIIDMTAPVIIKVNDSASMWQSSVYALSFLLPSNYQANPPKPTDPSVYFTDTPDMKVYVKSYGGYMMSVVARSQAQSLKTSLDNVQATYETEYYYNVGYNSPMKIMNRHNEAWYIVKGEPVCPKTE</sequence>
<dbReference type="SUPFAM" id="SSF55136">
    <property type="entry name" value="Probable bacterial effector-binding domain"/>
    <property type="match status" value="1"/>
</dbReference>
<protein>
    <submittedName>
        <fullName evidence="3">Heme-binding protein 2-like</fullName>
    </submittedName>
</protein>
<gene>
    <name evidence="3" type="primary">LOC107670432</name>
</gene>
<organism evidence="3 4">
    <name type="scientific">Sinocyclocheilus anshuiensis</name>
    <dbReference type="NCBI Taxonomy" id="1608454"/>
    <lineage>
        <taxon>Eukaryota</taxon>
        <taxon>Metazoa</taxon>
        <taxon>Chordata</taxon>
        <taxon>Craniata</taxon>
        <taxon>Vertebrata</taxon>
        <taxon>Euteleostomi</taxon>
        <taxon>Actinopterygii</taxon>
        <taxon>Neopterygii</taxon>
        <taxon>Teleostei</taxon>
        <taxon>Ostariophysi</taxon>
        <taxon>Cypriniformes</taxon>
        <taxon>Cyprinidae</taxon>
        <taxon>Cyprininae</taxon>
        <taxon>Sinocyclocheilus</taxon>
    </lineage>
</organism>
<dbReference type="PANTHER" id="PTHR11220:SF1">
    <property type="entry name" value="HEME-BINDING PROTEIN 2"/>
    <property type="match status" value="1"/>
</dbReference>